<evidence type="ECO:0000313" key="1">
    <source>
        <dbReference type="EMBL" id="GAI16281.1"/>
    </source>
</evidence>
<dbReference type="AlphaFoldDB" id="X1MDV7"/>
<organism evidence="1">
    <name type="scientific">marine sediment metagenome</name>
    <dbReference type="NCBI Taxonomy" id="412755"/>
    <lineage>
        <taxon>unclassified sequences</taxon>
        <taxon>metagenomes</taxon>
        <taxon>ecological metagenomes</taxon>
    </lineage>
</organism>
<sequence length="159" mass="18051">MDRFLIAIVLLICHVVGWKQITVDTTGLLLLAILLVCPFIEQLRKIKVGGFEAEIAPSEVKKVKLEVEKRLGPSEVRESVTSEVRSIRDSLLDLLDRDHVLALAKLRMELERVLTRLHLLATPTIKHRRFVSLNRVVSDLVQSNILPSQLSSPIREVLY</sequence>
<dbReference type="EMBL" id="BARV01004190">
    <property type="protein sequence ID" value="GAI16281.1"/>
    <property type="molecule type" value="Genomic_DNA"/>
</dbReference>
<reference evidence="1" key="1">
    <citation type="journal article" date="2014" name="Front. Microbiol.">
        <title>High frequency of phylogenetically diverse reductive dehalogenase-homologous genes in deep subseafloor sedimentary metagenomes.</title>
        <authorList>
            <person name="Kawai M."/>
            <person name="Futagami T."/>
            <person name="Toyoda A."/>
            <person name="Takaki Y."/>
            <person name="Nishi S."/>
            <person name="Hori S."/>
            <person name="Arai W."/>
            <person name="Tsubouchi T."/>
            <person name="Morono Y."/>
            <person name="Uchiyama I."/>
            <person name="Ito T."/>
            <person name="Fujiyama A."/>
            <person name="Inagaki F."/>
            <person name="Takami H."/>
        </authorList>
    </citation>
    <scope>NUCLEOTIDE SEQUENCE</scope>
    <source>
        <strain evidence="1">Expedition CK06-06</strain>
    </source>
</reference>
<protein>
    <submittedName>
        <fullName evidence="1">Uncharacterized protein</fullName>
    </submittedName>
</protein>
<accession>X1MDV7</accession>
<name>X1MDV7_9ZZZZ</name>
<gene>
    <name evidence="1" type="ORF">S06H3_09480</name>
</gene>
<comment type="caution">
    <text evidence="1">The sequence shown here is derived from an EMBL/GenBank/DDBJ whole genome shotgun (WGS) entry which is preliminary data.</text>
</comment>
<proteinExistence type="predicted"/>